<dbReference type="EMBL" id="UINC01114833">
    <property type="protein sequence ID" value="SVC85422.1"/>
    <property type="molecule type" value="Genomic_DNA"/>
</dbReference>
<proteinExistence type="predicted"/>
<reference evidence="1" key="1">
    <citation type="submission" date="2018-05" db="EMBL/GenBank/DDBJ databases">
        <authorList>
            <person name="Lanie J.A."/>
            <person name="Ng W.-L."/>
            <person name="Kazmierczak K.M."/>
            <person name="Andrzejewski T.M."/>
            <person name="Davidsen T.M."/>
            <person name="Wayne K.J."/>
            <person name="Tettelin H."/>
            <person name="Glass J.I."/>
            <person name="Rusch D."/>
            <person name="Podicherti R."/>
            <person name="Tsui H.-C.T."/>
            <person name="Winkler M.E."/>
        </authorList>
    </citation>
    <scope>NUCLEOTIDE SEQUENCE</scope>
</reference>
<name>A0A382QL38_9ZZZZ</name>
<sequence length="225" mass="26518">MKDPYPRFTELGVTVDNFRVHPHFDIPIVEGHYLREQFYKGTNMLMMGLDHKNIHAEDRAQLYFHPNESLVSRIQTWPMQTRIRSAAAQLLVNEYQCAYRDMVDCYGVGIQQLVGVKKQPYMVGTGATWAEHEGTKCCEKLVSKLENVLEKKGWQDIGAIGWHQYADEVDECKKLMRHTFTRTHVMNKWKVNRDKMLREYDRLKAILRLGGYDLEERKTYYDNLP</sequence>
<evidence type="ECO:0000313" key="1">
    <source>
        <dbReference type="EMBL" id="SVC85422.1"/>
    </source>
</evidence>
<dbReference type="AlphaFoldDB" id="A0A382QL38"/>
<feature type="non-terminal residue" evidence="1">
    <location>
        <position position="225"/>
    </location>
</feature>
<accession>A0A382QL38</accession>
<protein>
    <submittedName>
        <fullName evidence="1">Uncharacterized protein</fullName>
    </submittedName>
</protein>
<organism evidence="1">
    <name type="scientific">marine metagenome</name>
    <dbReference type="NCBI Taxonomy" id="408172"/>
    <lineage>
        <taxon>unclassified sequences</taxon>
        <taxon>metagenomes</taxon>
        <taxon>ecological metagenomes</taxon>
    </lineage>
</organism>
<gene>
    <name evidence="1" type="ORF">METZ01_LOCUS338276</name>
</gene>